<dbReference type="GO" id="GO:0019843">
    <property type="term" value="F:rRNA binding"/>
    <property type="evidence" value="ECO:0007669"/>
    <property type="project" value="UniProtKB-UniRule"/>
</dbReference>
<comment type="function">
    <text evidence="11">Binds to the 23S rRNA.</text>
</comment>
<sequence length="837" mass="96948">MYKKIREIFFKYKKNILIIFLIIFFIFTIIYDSENIKSIIEKPNDTFQEIKSTVLNLFISVVGKIIILFIVICIYFNVHYLMEIKRLKNRLNLWAHLSYYVNQVGEEVFNELPIGIIIIDNIFHKIQWINNYANNILKNPVLNTVLKDVNSSMADLLNSSNDKIVLHIGKEDFDCIYKKEFNVFYLFNVTEREQIQTLYNQKTPTLIFLSFDNLDNSFKKLDLSEQSQIKVEYLSSLSDFFEIYESYLKQLTDDKFLILLNYHQLENIIADKFSILKTIRNISNKYKLKITLSMGVACYNLSYNQLSNYAQNALELAQKRGGDQVVVNIENQKLQYFGATTTSLGTDSKISARINSEIIEDFILKHQSCFIMGHVHPDLDSLGSMIIFYKIASAINKNYEHYLIIDESKTDSNFKFIYQDLHKEEKNLTNLIITTEKAMKMIDENSLLVIVDTQNRDIVNSPELLNLTSNVIIFDHHRATEDIINNKFSYVNSTASSTVEILIELINFFKYNINITPFEASLMYGGMVIDTNYFTSRTNSRTLEAAAQLIYLGADSSKVKFWLREELNQILEMNDLISKMEIYMDRFAIVKNNKICNDRSFLAKISENVLNIQKIDAAFTISKLKDNKIGISARSYGEINVHIIMEQIGGGGHINSAATQIESDNIDDIVLQLKNILFLEYKESLKNMKIILLEDIKNKGQKNDIIQINSGYGNFLIKEQKAILANDQNIKKLKQEKISKEEQNKKYKLLMQQVKKDIDDKNIDITVKIGPQGKMYGKITLNQIIEEFHNKYNILINKKQIVLESEINSLGKYKANVVLTPEIIASFIINIQDIEKK</sequence>
<keyword evidence="7 11" id="KW-0689">Ribosomal protein</keyword>
<evidence type="ECO:0000256" key="5">
    <source>
        <dbReference type="ARBA" id="ARBA00022730"/>
    </source>
</evidence>
<evidence type="ECO:0000256" key="11">
    <source>
        <dbReference type="HAMAP-Rule" id="MF_00503"/>
    </source>
</evidence>
<dbReference type="Proteomes" id="UP000272462">
    <property type="component" value="Chromosome"/>
</dbReference>
<keyword evidence="6 11" id="KW-0694">RNA-binding</keyword>
<dbReference type="PROSITE" id="PS50887">
    <property type="entry name" value="GGDEF"/>
    <property type="match status" value="1"/>
</dbReference>
<dbReference type="Pfam" id="PF01368">
    <property type="entry name" value="DHH"/>
    <property type="match status" value="1"/>
</dbReference>
<dbReference type="Gene3D" id="3.40.5.10">
    <property type="entry name" value="Ribosomal protein L9, N-terminal domain"/>
    <property type="match status" value="1"/>
</dbReference>
<comment type="similarity">
    <text evidence="2 11">Belongs to the bacterial ribosomal protein bL9 family.</text>
</comment>
<dbReference type="InterPro" id="IPR049553">
    <property type="entry name" value="GdpP-like_PAS"/>
</dbReference>
<evidence type="ECO:0000256" key="8">
    <source>
        <dbReference type="ARBA" id="ARBA00022989"/>
    </source>
</evidence>
<dbReference type="Gene3D" id="3.30.70.270">
    <property type="match status" value="1"/>
</dbReference>
<dbReference type="InterPro" id="IPR029787">
    <property type="entry name" value="Nucleotide_cyclase"/>
</dbReference>
<dbReference type="NCBIfam" id="TIGR00158">
    <property type="entry name" value="L9"/>
    <property type="match status" value="1"/>
</dbReference>
<dbReference type="Pfam" id="PF03948">
    <property type="entry name" value="Ribosomal_L9_C"/>
    <property type="match status" value="1"/>
</dbReference>
<dbReference type="Pfam" id="PF24898">
    <property type="entry name" value="GGDEF_GdpP"/>
    <property type="match status" value="1"/>
</dbReference>
<evidence type="ECO:0000256" key="9">
    <source>
        <dbReference type="ARBA" id="ARBA00023136"/>
    </source>
</evidence>
<keyword evidence="5 11" id="KW-0699">rRNA-binding</keyword>
<dbReference type="Pfam" id="PF01281">
    <property type="entry name" value="Ribosomal_L9_N"/>
    <property type="match status" value="1"/>
</dbReference>
<dbReference type="SUPFAM" id="SSF55073">
    <property type="entry name" value="Nucleotide cyclase"/>
    <property type="match status" value="1"/>
</dbReference>
<dbReference type="Gene3D" id="3.10.430.100">
    <property type="entry name" value="Ribosomal protein L9, C-terminal domain"/>
    <property type="match status" value="1"/>
</dbReference>
<keyword evidence="10 11" id="KW-0687">Ribonucleoprotein</keyword>
<evidence type="ECO:0000256" key="6">
    <source>
        <dbReference type="ARBA" id="ARBA00022884"/>
    </source>
</evidence>
<dbReference type="InterPro" id="IPR000160">
    <property type="entry name" value="GGDEF_dom"/>
</dbReference>
<evidence type="ECO:0000256" key="12">
    <source>
        <dbReference type="SAM" id="Phobius"/>
    </source>
</evidence>
<dbReference type="KEGG" id="pzi:CWO85_01820"/>
<evidence type="ECO:0000256" key="7">
    <source>
        <dbReference type="ARBA" id="ARBA00022980"/>
    </source>
</evidence>
<reference evidence="14 15" key="1">
    <citation type="journal article" date="2018" name="BMC Genomics">
        <title>Comparative genome analysis of jujube witches'-broom Phytoplasma, an obligate pathogen that causes jujube witches'-broom disease.</title>
        <authorList>
            <person name="Wang J."/>
            <person name="Song L."/>
            <person name="Jiao Q."/>
            <person name="Yang S."/>
            <person name="Gao R."/>
            <person name="Lu X."/>
            <person name="Zhou G."/>
        </authorList>
    </citation>
    <scope>NUCLEOTIDE SEQUENCE [LARGE SCALE GENOMIC DNA]</scope>
    <source>
        <strain evidence="14">Jwb-nky</strain>
    </source>
</reference>
<evidence type="ECO:0000259" key="13">
    <source>
        <dbReference type="PROSITE" id="PS50887"/>
    </source>
</evidence>
<dbReference type="GO" id="GO:0003735">
    <property type="term" value="F:structural constituent of ribosome"/>
    <property type="evidence" value="ECO:0007669"/>
    <property type="project" value="InterPro"/>
</dbReference>
<keyword evidence="3" id="KW-1003">Cell membrane</keyword>
<gene>
    <name evidence="11 14" type="primary">rplI</name>
    <name evidence="14" type="ORF">CWO85_01820</name>
</gene>
<dbReference type="InterPro" id="IPR020594">
    <property type="entry name" value="Ribosomal_bL9_bac/chp"/>
</dbReference>
<dbReference type="SUPFAM" id="SSF64182">
    <property type="entry name" value="DHH phosphoesterases"/>
    <property type="match status" value="1"/>
</dbReference>
<dbReference type="InterPro" id="IPR009027">
    <property type="entry name" value="Ribosomal_bL9/RNase_H1_N"/>
</dbReference>
<dbReference type="OrthoDB" id="9759476at2"/>
<dbReference type="GO" id="GO:1990904">
    <property type="term" value="C:ribonucleoprotein complex"/>
    <property type="evidence" value="ECO:0007669"/>
    <property type="project" value="UniProtKB-KW"/>
</dbReference>
<dbReference type="NCBIfam" id="NF011110">
    <property type="entry name" value="PRK14538.1"/>
    <property type="match status" value="1"/>
</dbReference>
<dbReference type="GO" id="GO:0006412">
    <property type="term" value="P:translation"/>
    <property type="evidence" value="ECO:0007669"/>
    <property type="project" value="UniProtKB-UniRule"/>
</dbReference>
<evidence type="ECO:0000256" key="4">
    <source>
        <dbReference type="ARBA" id="ARBA00022692"/>
    </source>
</evidence>
<dbReference type="GO" id="GO:0005840">
    <property type="term" value="C:ribosome"/>
    <property type="evidence" value="ECO:0007669"/>
    <property type="project" value="UniProtKB-KW"/>
</dbReference>
<keyword evidence="4 12" id="KW-0812">Transmembrane</keyword>
<dbReference type="SUPFAM" id="SSF55658">
    <property type="entry name" value="L9 N-domain-like"/>
    <property type="match status" value="1"/>
</dbReference>
<dbReference type="Pfam" id="PF02272">
    <property type="entry name" value="DHHA1"/>
    <property type="match status" value="1"/>
</dbReference>
<evidence type="ECO:0000313" key="14">
    <source>
        <dbReference type="EMBL" id="AYJ01260.1"/>
    </source>
</evidence>
<protein>
    <recommendedName>
        <fullName evidence="11">Large ribosomal subunit protein bL9</fullName>
    </recommendedName>
</protein>
<dbReference type="Gene3D" id="3.30.450.20">
    <property type="entry name" value="PAS domain"/>
    <property type="match status" value="1"/>
</dbReference>
<dbReference type="SMART" id="SM00267">
    <property type="entry name" value="GGDEF"/>
    <property type="match status" value="1"/>
</dbReference>
<organism evidence="14 15">
    <name type="scientific">Ziziphus jujuba witches'-broom phytoplasma</name>
    <dbReference type="NCBI Taxonomy" id="135727"/>
    <lineage>
        <taxon>Bacteria</taxon>
        <taxon>Bacillati</taxon>
        <taxon>Mycoplasmatota</taxon>
        <taxon>Mollicutes</taxon>
        <taxon>Acholeplasmatales</taxon>
        <taxon>Acholeplasmataceae</taxon>
        <taxon>Candidatus Phytoplasma</taxon>
        <taxon>16SrV (Elm yellows group)</taxon>
    </lineage>
</organism>
<proteinExistence type="inferred from homology"/>
<evidence type="ECO:0000256" key="10">
    <source>
        <dbReference type="ARBA" id="ARBA00023274"/>
    </source>
</evidence>
<dbReference type="InterPro" id="IPR043128">
    <property type="entry name" value="Rev_trsase/Diguanyl_cyclase"/>
</dbReference>
<dbReference type="HAMAP" id="MF_00503">
    <property type="entry name" value="Ribosomal_bL9"/>
    <property type="match status" value="1"/>
</dbReference>
<evidence type="ECO:0000256" key="2">
    <source>
        <dbReference type="ARBA" id="ARBA00010605"/>
    </source>
</evidence>
<dbReference type="InterPro" id="IPR001667">
    <property type="entry name" value="DDH_dom"/>
</dbReference>
<dbReference type="InterPro" id="IPR051319">
    <property type="entry name" value="Oligoribo/pAp-PDE_c-di-AMP_PDE"/>
</dbReference>
<dbReference type="Gene3D" id="3.10.310.30">
    <property type="match status" value="1"/>
</dbReference>
<dbReference type="SUPFAM" id="SSF55653">
    <property type="entry name" value="Ribosomal protein L9 C-domain"/>
    <property type="match status" value="1"/>
</dbReference>
<dbReference type="InterPro" id="IPR038763">
    <property type="entry name" value="DHH_sf"/>
</dbReference>
<comment type="subcellular location">
    <subcellularLocation>
        <location evidence="1">Cell membrane</location>
        <topology evidence="1">Multi-pass membrane protein</topology>
    </subcellularLocation>
</comment>
<dbReference type="InterPro" id="IPR020069">
    <property type="entry name" value="Ribosomal_bL9_C"/>
</dbReference>
<name>A0A660HMJ5_ZIZJU</name>
<dbReference type="InterPro" id="IPR036935">
    <property type="entry name" value="Ribosomal_bL9_N_sf"/>
</dbReference>
<dbReference type="InterPro" id="IPR020070">
    <property type="entry name" value="Ribosomal_bL9_N"/>
</dbReference>
<keyword evidence="15" id="KW-1185">Reference proteome</keyword>
<keyword evidence="9 12" id="KW-0472">Membrane</keyword>
<dbReference type="RefSeq" id="WP_121463987.1">
    <property type="nucleotide sequence ID" value="NZ_CP025121.1"/>
</dbReference>
<evidence type="ECO:0000256" key="1">
    <source>
        <dbReference type="ARBA" id="ARBA00004651"/>
    </source>
</evidence>
<keyword evidence="8 12" id="KW-1133">Transmembrane helix</keyword>
<dbReference type="InterPro" id="IPR003156">
    <property type="entry name" value="DHHA1_dom"/>
</dbReference>
<dbReference type="EMBL" id="CP025121">
    <property type="protein sequence ID" value="AYJ01260.1"/>
    <property type="molecule type" value="Genomic_DNA"/>
</dbReference>
<dbReference type="PANTHER" id="PTHR47618:SF2">
    <property type="entry name" value="CYCLIC-DI-AMP PHOSPHODIESTERASE GDPP"/>
    <property type="match status" value="1"/>
</dbReference>
<evidence type="ECO:0000256" key="3">
    <source>
        <dbReference type="ARBA" id="ARBA00022475"/>
    </source>
</evidence>
<evidence type="ECO:0000313" key="15">
    <source>
        <dbReference type="Proteomes" id="UP000272462"/>
    </source>
</evidence>
<feature type="transmembrane region" description="Helical" evidence="12">
    <location>
        <begin position="12"/>
        <end position="31"/>
    </location>
</feature>
<feature type="transmembrane region" description="Helical" evidence="12">
    <location>
        <begin position="57"/>
        <end position="78"/>
    </location>
</feature>
<dbReference type="InterPro" id="IPR036791">
    <property type="entry name" value="Ribosomal_bL9_C_sf"/>
</dbReference>
<dbReference type="GO" id="GO:0005886">
    <property type="term" value="C:plasma membrane"/>
    <property type="evidence" value="ECO:0007669"/>
    <property type="project" value="UniProtKB-SubCell"/>
</dbReference>
<dbReference type="AlphaFoldDB" id="A0A660HMJ5"/>
<dbReference type="Gene3D" id="3.90.1640.10">
    <property type="entry name" value="inorganic pyrophosphatase (n-terminal core)"/>
    <property type="match status" value="1"/>
</dbReference>
<feature type="domain" description="GGDEF" evidence="13">
    <location>
        <begin position="202"/>
        <end position="330"/>
    </location>
</feature>
<dbReference type="Pfam" id="PF21370">
    <property type="entry name" value="PAS_GdpP"/>
    <property type="match status" value="1"/>
</dbReference>
<accession>A0A660HMJ5</accession>
<dbReference type="PANTHER" id="PTHR47618">
    <property type="entry name" value="BIFUNCTIONAL OLIGORIBONUCLEASE AND PAP PHOSPHATASE NRNA"/>
    <property type="match status" value="1"/>
</dbReference>